<comment type="caution">
    <text evidence="2">The sequence shown here is derived from an EMBL/GenBank/DDBJ whole genome shotgun (WGS) entry which is preliminary data.</text>
</comment>
<dbReference type="InterPro" id="IPR053137">
    <property type="entry name" value="NLR-like"/>
</dbReference>
<evidence type="ECO:0008006" key="4">
    <source>
        <dbReference type="Google" id="ProtNLM"/>
    </source>
</evidence>
<dbReference type="AlphaFoldDB" id="A0A8J2WYT0"/>
<dbReference type="PANTHER" id="PTHR46082">
    <property type="entry name" value="ATP/GTP-BINDING PROTEIN-RELATED"/>
    <property type="match status" value="1"/>
</dbReference>
<sequence length="261" mass="29323">MAEQAKILFAEAEENNLDDNVNDERFARWYTCSLCEQDYHGVVACALGWACWKTYLGRPEADWPRQSAMTQLGHGLSHADHYADALTVKEAELSMRRRLGQPNGVILAVQGNIAITYLKLGRLDEALRMRRDMYSESLKLFGEEHSITLLAALNYGSSLNQLDRFKEAKSLFRKAVPVARRVLGENHNTTFNSRMIYARSLFRDPSATLDDLREAVTTLEETERTARRVLGGAHPATAAHEGALRKARAALRARETPSETS</sequence>
<dbReference type="Proteomes" id="UP000789595">
    <property type="component" value="Unassembled WGS sequence"/>
</dbReference>
<dbReference type="PANTHER" id="PTHR46082:SF6">
    <property type="entry name" value="AAA+ ATPASE DOMAIN-CONTAINING PROTEIN-RELATED"/>
    <property type="match status" value="1"/>
</dbReference>
<keyword evidence="3" id="KW-1185">Reference proteome</keyword>
<dbReference type="EMBL" id="CAKKNE010000002">
    <property type="protein sequence ID" value="CAH0367151.1"/>
    <property type="molecule type" value="Genomic_DNA"/>
</dbReference>
<name>A0A8J2WYT0_9STRA</name>
<dbReference type="SUPFAM" id="SSF48452">
    <property type="entry name" value="TPR-like"/>
    <property type="match status" value="1"/>
</dbReference>
<accession>A0A8J2WYT0</accession>
<feature type="region of interest" description="Disordered" evidence="1">
    <location>
        <begin position="233"/>
        <end position="261"/>
    </location>
</feature>
<dbReference type="InterPro" id="IPR011990">
    <property type="entry name" value="TPR-like_helical_dom_sf"/>
</dbReference>
<dbReference type="Pfam" id="PF13374">
    <property type="entry name" value="TPR_10"/>
    <property type="match status" value="2"/>
</dbReference>
<reference evidence="2" key="1">
    <citation type="submission" date="2021-11" db="EMBL/GenBank/DDBJ databases">
        <authorList>
            <consortium name="Genoscope - CEA"/>
            <person name="William W."/>
        </authorList>
    </citation>
    <scope>NUCLEOTIDE SEQUENCE</scope>
</reference>
<dbReference type="Gene3D" id="1.25.40.10">
    <property type="entry name" value="Tetratricopeptide repeat domain"/>
    <property type="match status" value="1"/>
</dbReference>
<feature type="compositionally biased region" description="Basic and acidic residues" evidence="1">
    <location>
        <begin position="252"/>
        <end position="261"/>
    </location>
</feature>
<evidence type="ECO:0000313" key="2">
    <source>
        <dbReference type="EMBL" id="CAH0367151.1"/>
    </source>
</evidence>
<evidence type="ECO:0000313" key="3">
    <source>
        <dbReference type="Proteomes" id="UP000789595"/>
    </source>
</evidence>
<gene>
    <name evidence="2" type="ORF">PECAL_2P01600</name>
</gene>
<organism evidence="2 3">
    <name type="scientific">Pelagomonas calceolata</name>
    <dbReference type="NCBI Taxonomy" id="35677"/>
    <lineage>
        <taxon>Eukaryota</taxon>
        <taxon>Sar</taxon>
        <taxon>Stramenopiles</taxon>
        <taxon>Ochrophyta</taxon>
        <taxon>Pelagophyceae</taxon>
        <taxon>Pelagomonadales</taxon>
        <taxon>Pelagomonadaceae</taxon>
        <taxon>Pelagomonas</taxon>
    </lineage>
</organism>
<evidence type="ECO:0000256" key="1">
    <source>
        <dbReference type="SAM" id="MobiDB-lite"/>
    </source>
</evidence>
<protein>
    <recommendedName>
        <fullName evidence="4">Tetratricopeptide repeat protein</fullName>
    </recommendedName>
</protein>
<dbReference type="OrthoDB" id="771227at2759"/>
<proteinExistence type="predicted"/>